<name>A0ABS1DWC7_RUBGE</name>
<evidence type="ECO:0000259" key="2">
    <source>
        <dbReference type="Pfam" id="PF00753"/>
    </source>
</evidence>
<dbReference type="Pfam" id="PF00753">
    <property type="entry name" value="Lactamase_B"/>
    <property type="match status" value="1"/>
</dbReference>
<comment type="caution">
    <text evidence="3">The sequence shown here is derived from an EMBL/GenBank/DDBJ whole genome shotgun (WGS) entry which is preliminary data.</text>
</comment>
<reference evidence="3" key="2">
    <citation type="journal article" date="2020" name="Microorganisms">
        <title>Osmotic Adaptation and Compatible Solute Biosynthesis of Phototrophic Bacteria as Revealed from Genome Analyses.</title>
        <authorList>
            <person name="Imhoff J.F."/>
            <person name="Rahn T."/>
            <person name="Kunzel S."/>
            <person name="Keller A."/>
            <person name="Neulinger S.C."/>
        </authorList>
    </citation>
    <scope>NUCLEOTIDE SEQUENCE</scope>
    <source>
        <strain evidence="3">IM 151</strain>
    </source>
</reference>
<dbReference type="InterPro" id="IPR001279">
    <property type="entry name" value="Metallo-B-lactamas"/>
</dbReference>
<proteinExistence type="predicted"/>
<keyword evidence="4" id="KW-1185">Reference proteome</keyword>
<gene>
    <name evidence="3" type="ORF">CKO43_13425</name>
</gene>
<dbReference type="Gene3D" id="3.60.15.10">
    <property type="entry name" value="Ribonuclease Z/Hydroxyacylglutathione hydrolase-like"/>
    <property type="match status" value="1"/>
</dbReference>
<reference evidence="3" key="1">
    <citation type="submission" date="2017-08" db="EMBL/GenBank/DDBJ databases">
        <authorList>
            <person name="Imhoff J.F."/>
            <person name="Rahn T."/>
            <person name="Kuenzel S."/>
            <person name="Neulinger S.C."/>
        </authorList>
    </citation>
    <scope>NUCLEOTIDE SEQUENCE</scope>
    <source>
        <strain evidence="3">IM 151</strain>
    </source>
</reference>
<dbReference type="Proteomes" id="UP001041814">
    <property type="component" value="Unassembled WGS sequence"/>
</dbReference>
<evidence type="ECO:0000256" key="1">
    <source>
        <dbReference type="SAM" id="SignalP"/>
    </source>
</evidence>
<dbReference type="InterPro" id="IPR036866">
    <property type="entry name" value="RibonucZ/Hydroxyglut_hydro"/>
</dbReference>
<dbReference type="SUPFAM" id="SSF56281">
    <property type="entry name" value="Metallo-hydrolase/oxidoreductase"/>
    <property type="match status" value="1"/>
</dbReference>
<dbReference type="EMBL" id="NRRU01000047">
    <property type="protein sequence ID" value="MBK1713778.1"/>
    <property type="molecule type" value="Genomic_DNA"/>
</dbReference>
<feature type="domain" description="Metallo-beta-lactamase" evidence="2">
    <location>
        <begin position="355"/>
        <end position="492"/>
    </location>
</feature>
<evidence type="ECO:0000313" key="3">
    <source>
        <dbReference type="EMBL" id="MBK1713778.1"/>
    </source>
</evidence>
<feature type="signal peptide" evidence="1">
    <location>
        <begin position="1"/>
        <end position="40"/>
    </location>
</feature>
<accession>A0ABS1DWC7</accession>
<evidence type="ECO:0000313" key="4">
    <source>
        <dbReference type="Proteomes" id="UP001041814"/>
    </source>
</evidence>
<protein>
    <recommendedName>
        <fullName evidence="2">Metallo-beta-lactamase domain-containing protein</fullName>
    </recommendedName>
</protein>
<sequence length="547" mass="60328">MQPQTPNIHRAKADPMKTKSLNLAIAATAFVAVMPSQSFAERTETAAQALVNRAATALGGAENIRNVHTLQLKGYALTAYMWGTGGTITADLDAPLKWQANNALSYSWDFDNKRYQTKYRSNFLFPFAAAFGHAYYLDNRIVDGDIAYNLTEDGKAFRVGYSTPGPLETDGAYDRRMWSLTNPLSALRAALTGAVKASNYRIAGRHELIDLEEKAGRLTLAVDRTSGLPHHIQWTTIQSNLGKVTYTTTFTGYTPVNTLLLPLAAKTTLNWRNTVYRNLYVDGYIINGEIDPLAAPESVRSAALPDALAPTLSVEKVADRVWRISSGTTVLEFADHMTLFELYGNQALAQATLQLARTIKPGKPVTELIVSHHHFDHTGGFRVAVAAGLRVISQRNNEAILRELASRKAPGVPDALPAGGTFKFVGVDEHLTLSDSAYQLELYRVVGNNHMTDAIFAYDPKSHVMIEGDIGTAAEDWQFWADSYQDNIEKYGLTVSKISPVHERVFTHDELIEFIRGGAKRVANRCAKYAEAANYLPGCPAFMHRAW</sequence>
<keyword evidence="1" id="KW-0732">Signal</keyword>
<organism evidence="3 4">
    <name type="scientific">Rubrivivax gelatinosus</name>
    <name type="common">Rhodocyclus gelatinosus</name>
    <name type="synonym">Rhodopseudomonas gelatinosa</name>
    <dbReference type="NCBI Taxonomy" id="28068"/>
    <lineage>
        <taxon>Bacteria</taxon>
        <taxon>Pseudomonadati</taxon>
        <taxon>Pseudomonadota</taxon>
        <taxon>Betaproteobacteria</taxon>
        <taxon>Burkholderiales</taxon>
        <taxon>Sphaerotilaceae</taxon>
        <taxon>Rubrivivax</taxon>
    </lineage>
</organism>
<feature type="chain" id="PRO_5046658785" description="Metallo-beta-lactamase domain-containing protein" evidence="1">
    <location>
        <begin position="41"/>
        <end position="547"/>
    </location>
</feature>